<dbReference type="InterPro" id="IPR045851">
    <property type="entry name" value="AMP-bd_C_sf"/>
</dbReference>
<dbReference type="GO" id="GO:0044539">
    <property type="term" value="P:long-chain fatty acid import into cell"/>
    <property type="evidence" value="ECO:0007669"/>
    <property type="project" value="TreeGrafter"/>
</dbReference>
<evidence type="ECO:0000256" key="2">
    <source>
        <dbReference type="ARBA" id="ARBA00022598"/>
    </source>
</evidence>
<evidence type="ECO:0000313" key="6">
    <source>
        <dbReference type="EMBL" id="KKM79592.1"/>
    </source>
</evidence>
<dbReference type="Gene3D" id="3.40.50.12780">
    <property type="entry name" value="N-terminal domain of ligase-like"/>
    <property type="match status" value="1"/>
</dbReference>
<gene>
    <name evidence="6" type="ORF">LCGC14_1348380</name>
</gene>
<accession>A0A0F9NDW9</accession>
<dbReference type="EMBL" id="LAZR01008312">
    <property type="protein sequence ID" value="KKM79592.1"/>
    <property type="molecule type" value="Genomic_DNA"/>
</dbReference>
<reference evidence="6" key="1">
    <citation type="journal article" date="2015" name="Nature">
        <title>Complex archaea that bridge the gap between prokaryotes and eukaryotes.</title>
        <authorList>
            <person name="Spang A."/>
            <person name="Saw J.H."/>
            <person name="Jorgensen S.L."/>
            <person name="Zaremba-Niedzwiedzka K."/>
            <person name="Martijn J."/>
            <person name="Lind A.E."/>
            <person name="van Eijk R."/>
            <person name="Schleper C."/>
            <person name="Guy L."/>
            <person name="Ettema T.J."/>
        </authorList>
    </citation>
    <scope>NUCLEOTIDE SEQUENCE</scope>
</reference>
<dbReference type="PANTHER" id="PTHR43107:SF15">
    <property type="entry name" value="FATTY ACID TRANSPORT PROTEIN 3, ISOFORM A"/>
    <property type="match status" value="1"/>
</dbReference>
<comment type="caution">
    <text evidence="6">The sequence shown here is derived from an EMBL/GenBank/DDBJ whole genome shotgun (WGS) entry which is preliminary data.</text>
</comment>
<dbReference type="AlphaFoldDB" id="A0A0F9NDW9"/>
<dbReference type="PANTHER" id="PTHR43107">
    <property type="entry name" value="LONG-CHAIN FATTY ACID TRANSPORT PROTEIN"/>
    <property type="match status" value="1"/>
</dbReference>
<comment type="similarity">
    <text evidence="1">Belongs to the ATP-dependent AMP-binding enzyme family.</text>
</comment>
<dbReference type="SUPFAM" id="SSF56801">
    <property type="entry name" value="Acetyl-CoA synthetase-like"/>
    <property type="match status" value="1"/>
</dbReference>
<dbReference type="InterPro" id="IPR042099">
    <property type="entry name" value="ANL_N_sf"/>
</dbReference>
<sequence>MTTARGKITTKKSGNGGYKSAWIYIPSKVYKDKLFPFQDNEEVIIEIEEDSLVISKNDDLSKILREFGSNNATLPKLLEIKAVENNYQPFLYFKDEIYSYREINRNSNRIAHGILDLMNELDLKKPKISLLMNNCPEFIFSWFGITKTGSTFVPLDKSWSDDTLSHILEDSDTEILILDYEFLPNFKKIENALHKIKKVLIRNTPPDFNFNDKYNNFQSIFTLDEENPKVNIDNDDPVEILYSSGVNGKPKGVLYRNIVLAGITIGYELNKIGFDEITKLYCPLPLSHGVTQMFALIPSLFYNKSVIISENFDGATFWDEIKKYESSCFCYFGGYLTNLLHQKVKINDRVHSIKFAFGLGALIDIWNAFEKRFGIPLYEFWAHNEGIAITMNKIGSKGGKIGSIGKPLDFLEFKIIDSEGNELSPGPNNIGEMVFRRKSRFVFEYYKKPDKEEVRIGDNNWVYTGDFGYRDYDGYIYFKGQKMEIVQKGEDTIYIRDIERVANSHPSIIETAVISISNGYNSNIEFKIFAIKAKNHEITHEEFSDFLYHNLSYFHVPRLIEFREDLPRGSGTKFLKSLLKKEWDEEESRRSA</sequence>
<keyword evidence="2" id="KW-0436">Ligase</keyword>
<dbReference type="GO" id="GO:0005886">
    <property type="term" value="C:plasma membrane"/>
    <property type="evidence" value="ECO:0007669"/>
    <property type="project" value="TreeGrafter"/>
</dbReference>
<evidence type="ECO:0000256" key="1">
    <source>
        <dbReference type="ARBA" id="ARBA00006432"/>
    </source>
</evidence>
<protein>
    <recommendedName>
        <fullName evidence="5">AMP-dependent synthetase/ligase domain-containing protein</fullName>
    </recommendedName>
</protein>
<organism evidence="6">
    <name type="scientific">marine sediment metagenome</name>
    <dbReference type="NCBI Taxonomy" id="412755"/>
    <lineage>
        <taxon>unclassified sequences</taxon>
        <taxon>metagenomes</taxon>
        <taxon>ecological metagenomes</taxon>
    </lineage>
</organism>
<evidence type="ECO:0000259" key="5">
    <source>
        <dbReference type="Pfam" id="PF00501"/>
    </source>
</evidence>
<dbReference type="GO" id="GO:0004467">
    <property type="term" value="F:long-chain fatty acid-CoA ligase activity"/>
    <property type="evidence" value="ECO:0007669"/>
    <property type="project" value="TreeGrafter"/>
</dbReference>
<evidence type="ECO:0000256" key="3">
    <source>
        <dbReference type="ARBA" id="ARBA00022741"/>
    </source>
</evidence>
<dbReference type="Gene3D" id="3.30.300.30">
    <property type="match status" value="1"/>
</dbReference>
<keyword evidence="4" id="KW-0067">ATP-binding</keyword>
<feature type="domain" description="AMP-dependent synthetase/ligase" evidence="5">
    <location>
        <begin position="87"/>
        <end position="438"/>
    </location>
</feature>
<name>A0A0F9NDW9_9ZZZZ</name>
<evidence type="ECO:0000256" key="4">
    <source>
        <dbReference type="ARBA" id="ARBA00022840"/>
    </source>
</evidence>
<dbReference type="GO" id="GO:0005524">
    <property type="term" value="F:ATP binding"/>
    <property type="evidence" value="ECO:0007669"/>
    <property type="project" value="UniProtKB-KW"/>
</dbReference>
<dbReference type="Pfam" id="PF00501">
    <property type="entry name" value="AMP-binding"/>
    <property type="match status" value="1"/>
</dbReference>
<dbReference type="GO" id="GO:0005324">
    <property type="term" value="F:long-chain fatty acid transmembrane transporter activity"/>
    <property type="evidence" value="ECO:0007669"/>
    <property type="project" value="TreeGrafter"/>
</dbReference>
<dbReference type="InterPro" id="IPR000873">
    <property type="entry name" value="AMP-dep_synth/lig_dom"/>
</dbReference>
<keyword evidence="3" id="KW-0547">Nucleotide-binding</keyword>
<proteinExistence type="inferred from homology"/>